<feature type="region of interest" description="Disordered" evidence="1">
    <location>
        <begin position="25"/>
        <end position="92"/>
    </location>
</feature>
<feature type="non-terminal residue" evidence="2">
    <location>
        <position position="1"/>
    </location>
</feature>
<evidence type="ECO:0000313" key="3">
    <source>
        <dbReference type="Proteomes" id="UP000727407"/>
    </source>
</evidence>
<gene>
    <name evidence="2" type="ORF">DAT39_013926</name>
</gene>
<comment type="caution">
    <text evidence="2">The sequence shown here is derived from an EMBL/GenBank/DDBJ whole genome shotgun (WGS) entry which is preliminary data.</text>
</comment>
<name>A0A8J4X0N7_CLAMG</name>
<dbReference type="EMBL" id="QNUK01000279">
    <property type="protein sequence ID" value="KAF5896371.1"/>
    <property type="molecule type" value="Genomic_DNA"/>
</dbReference>
<protein>
    <submittedName>
        <fullName evidence="2">NACHT, LRR and PYD domains-containing protein 4E-like isoform X1</fullName>
    </submittedName>
</protein>
<organism evidence="2 3">
    <name type="scientific">Clarias magur</name>
    <name type="common">Asian catfish</name>
    <name type="synonym">Macropteronotus magur</name>
    <dbReference type="NCBI Taxonomy" id="1594786"/>
    <lineage>
        <taxon>Eukaryota</taxon>
        <taxon>Metazoa</taxon>
        <taxon>Chordata</taxon>
        <taxon>Craniata</taxon>
        <taxon>Vertebrata</taxon>
        <taxon>Euteleostomi</taxon>
        <taxon>Actinopterygii</taxon>
        <taxon>Neopterygii</taxon>
        <taxon>Teleostei</taxon>
        <taxon>Ostariophysi</taxon>
        <taxon>Siluriformes</taxon>
        <taxon>Clariidae</taxon>
        <taxon>Clarias</taxon>
    </lineage>
</organism>
<keyword evidence="3" id="KW-1185">Reference proteome</keyword>
<feature type="compositionally biased region" description="Basic and acidic residues" evidence="1">
    <location>
        <begin position="81"/>
        <end position="90"/>
    </location>
</feature>
<proteinExistence type="predicted"/>
<evidence type="ECO:0000256" key="1">
    <source>
        <dbReference type="SAM" id="MobiDB-lite"/>
    </source>
</evidence>
<feature type="non-terminal residue" evidence="2">
    <location>
        <position position="184"/>
    </location>
</feature>
<dbReference type="Proteomes" id="UP000727407">
    <property type="component" value="Unassembled WGS sequence"/>
</dbReference>
<dbReference type="OrthoDB" id="8951038at2759"/>
<evidence type="ECO:0000313" key="2">
    <source>
        <dbReference type="EMBL" id="KAF5896371.1"/>
    </source>
</evidence>
<accession>A0A8J4X0N7</accession>
<sequence>GYNSNSKILIVEKGITSIMNSNTQLNSEDFERKSSDSPEPSCVSMKSGRSMAKPLHFREGQSSPELRKRSESPAPSCVSMKSDKSKHEPLNFRLQECSPELSDQKSKSDRKNQNLKSVFKELERKIITVVQKELEGFMKILSPDYPECTASEKVQSDVRDGVLKITLNILRNMNQTDLANMLQS</sequence>
<reference evidence="2" key="1">
    <citation type="submission" date="2020-07" db="EMBL/GenBank/DDBJ databases">
        <title>Clarias magur genome sequencing, assembly and annotation.</title>
        <authorList>
            <person name="Kushwaha B."/>
            <person name="Kumar R."/>
            <person name="Das P."/>
            <person name="Joshi C.G."/>
            <person name="Kumar D."/>
            <person name="Nagpure N.S."/>
            <person name="Pandey M."/>
            <person name="Agarwal S."/>
            <person name="Srivastava S."/>
            <person name="Singh M."/>
            <person name="Sahoo L."/>
            <person name="Jayasankar P."/>
            <person name="Meher P.K."/>
            <person name="Koringa P.G."/>
            <person name="Iquebal M.A."/>
            <person name="Das S.P."/>
            <person name="Bit A."/>
            <person name="Patnaik S."/>
            <person name="Patel N."/>
            <person name="Shah T.M."/>
            <person name="Hinsu A."/>
            <person name="Jena J.K."/>
        </authorList>
    </citation>
    <scope>NUCLEOTIDE SEQUENCE</scope>
    <source>
        <strain evidence="2">CIFAMagur01</strain>
        <tissue evidence="2">Testis</tissue>
    </source>
</reference>
<dbReference type="AlphaFoldDB" id="A0A8J4X0N7"/>